<feature type="region of interest" description="Disordered" evidence="1">
    <location>
        <begin position="802"/>
        <end position="844"/>
    </location>
</feature>
<dbReference type="PROSITE" id="PS50330">
    <property type="entry name" value="UIM"/>
    <property type="match status" value="1"/>
</dbReference>
<feature type="compositionally biased region" description="Polar residues" evidence="1">
    <location>
        <begin position="1724"/>
        <end position="1759"/>
    </location>
</feature>
<evidence type="ECO:0000313" key="3">
    <source>
        <dbReference type="Proteomes" id="UP000494206"/>
    </source>
</evidence>
<feature type="compositionally biased region" description="Basic and acidic residues" evidence="1">
    <location>
        <begin position="1837"/>
        <end position="1851"/>
    </location>
</feature>
<feature type="compositionally biased region" description="Polar residues" evidence="1">
    <location>
        <begin position="2022"/>
        <end position="2033"/>
    </location>
</feature>
<feature type="compositionally biased region" description="Basic and acidic residues" evidence="1">
    <location>
        <begin position="812"/>
        <end position="832"/>
    </location>
</feature>
<feature type="compositionally biased region" description="Acidic residues" evidence="1">
    <location>
        <begin position="1345"/>
        <end position="1362"/>
    </location>
</feature>
<feature type="region of interest" description="Disordered" evidence="1">
    <location>
        <begin position="1161"/>
        <end position="1298"/>
    </location>
</feature>
<dbReference type="InterPro" id="IPR003903">
    <property type="entry name" value="UIM_dom"/>
</dbReference>
<reference evidence="2 3" key="1">
    <citation type="submission" date="2020-04" db="EMBL/GenBank/DDBJ databases">
        <authorList>
            <person name="Laetsch R D."/>
            <person name="Stevens L."/>
            <person name="Kumar S."/>
            <person name="Blaxter L. M."/>
        </authorList>
    </citation>
    <scope>NUCLEOTIDE SEQUENCE [LARGE SCALE GENOMIC DNA]</scope>
</reference>
<sequence>MTMSILCSNYNSMLLNGSARFAPKYTPCYRQCKNPNRRPKSGDENRAFALENERRVYSRDEFEKKYEILDFDGDGNVVVDRRKTRGGQQLVQYAELVTPMIAIRRKENAGDVVDELHEPIVEHYPVKDIDALDELDRNATLDANYRELSYVADGATIELQLPMRGRSGGENDVVMMSLSEFGDKFGVLGRTPDGNYIVRNPYHIREPRVEKNETLMFAKIGQVVIPTNVINTTNGYLTVDEKYRVDYRSNASTSIERLLEPDYRERKPYVNPFFHKQLRDQIVPFKYDERVMRKLRAENNWEYVCMLRNEKATITSDGKSRGCWKFLKVGETKFAHPPQYLDRENAPPGYNYEEETFAEDATRASKKVKRSKYLEEKGEFELSNVAMIVSEVEKLRLVEIPDGVDRVTLKKIQIPAGTTLTVEKKTDNEADDSHMIVGPKAEENIENFPIAACAEIRANETEAIVERPNGCHLDEDVGNEIQENDDIRPSTSSQIDEGSAISKGIDIRIVPSEVDPRRRSMGRAEAAQLEFGSVREMTEKKRVGPVEVEARSTQESSDATPPSIGRIGKPKRFEIPECGIEGVLETTRSIARVDFKNAEASSRKMKASAMSGVGLGIDDVLLPAVKPTMSQTPSTVMNVTTSAEASSDDSNAYNHALGYIMEVEVQQEVQESAEPSTDSIMQAAMSNEIVEAPLEIPPPPPPPPVNRESEHNNVDAMERVGTTTRAQRRKQRTLQAHQKYNVTYEKIVTTARLDSRTEVFIDRDDVNPFFEQFSITPPAAGTLTPPPPDYQHMMIVSGMGRPKSMESATIDANRRADEPNASHRSEARETAESRPATNPTDRQHRVRAVEIKIEEFELAKASNEARLAVDDDRILSANVVESFRGDGDESVVVPIPIRPKKAAVRASSPKKPLIRENDANASTSNGVRCVEDELLIGREKPVEFWLAIENGNEPIEDNNIGLIDEQDPLLSLAIEESLKDQRRRNEGEASRGSEQRDVDEPEGNHTNSLSRDSEQGNIEENEGNALNGHNQVSRDSEQHDIEENEGNPSNCQNHMNADAPVDPLMRDDGPMAESAQSPDIEVVFEEKLDDCIELDVALLLQQRRQGFSGVRSAGGDERTAIRRYCNVQFYREPSPQSPESTSMSDRDAPIAVEMIEVVDEEARRSQNLETPGNERIADREATVDRTSDAVEEEAQPSCCRNLKTPEPASVELAEYIDDNKVVEGEARRNQREPEPEQIADEEVSVESIGEGALPIEDDEEEAGACSPRNLETSKGIDDREPSVGSMDNENLATDVVDEEARRLQNLETLENERIADREATVDRTNDAVEEEAQPSCCWNLKTPEPEPDSVELAECNGDDEVVEREARRNQRAPEPEQIPDEEVSVESIGEGVSPIRVNEEEAGACSPRNLETSKGIGDREPSVGSMDDEDRATDAVEEETQQSRCRNLKTSEPEPAELAECIGDDEVVEDEARRSLVEGEAAAEQSELIDDEVRSNEGVGEEAARTPEPEEDISVESIGEGVSPIEDDEEEAGASDGSALSQPSEIACDESEDGENTTIHEVDESLEPETFSLYFAYRQRNSFDFSEALNLLGPPFNIIRPFQREIRKILDENCVERDRLAAYLKSLMGKEKCFYLTDHQRDFYEPIADNIIFSNGEWKFAFRDEIFRNYTKGSSFGTFKTRNSDGVEQPSTSQSAQTSIETTDRASSRAQNPAAETSSDHRATSSARESTLTSSKDQITRDNTSCHQENSEGSDSSLLPAQRRLRSVGRPETSNNRTEFKLRSTGHVATPPPLRLRMNRPKKKESPTRSPIAPTTTPQRMLAIVENADVSPLRSRRNADRTVELDRESTPRKRTRSAMLEAASNEQSAATSTPRKRTRPMIRGTEEGEASSNVARQSSVLAYRYVPIDESVQDRRRDETPSTDLSADPSNSTLAPSSLPPDDDDPPPQVPQTRRSRSTERDESVTPSRRRTRSSTQVYHKTASSSSSSSSSSSRAPPSPSSRRRARWRNRDSASITPPAMTWSSNSEMVSTTPSRPPLPPAYDPAYAYRTPPINDPIHDRPLSRIETPSPDLSPTRRTRSSHDAVSTPSRPPLPPAYDPAYASRAPPIDDPPPTSPISRPIAPTTPIRWTRHVEMVRAHDFFFNFLTRRLVIFRFGRRRDDPLKALNTIENRLVGIREAGWSHDDYAQRKFFVGTISVDHSTNSEEASAIDGCEREGVIDVVDCRDATGEANTIAFKIGDSIGR</sequence>
<evidence type="ECO:0000313" key="2">
    <source>
        <dbReference type="EMBL" id="CAB3407541.1"/>
    </source>
</evidence>
<feature type="region of interest" description="Disordered" evidence="1">
    <location>
        <begin position="1910"/>
        <end position="2123"/>
    </location>
</feature>
<feature type="compositionally biased region" description="Basic and acidic residues" evidence="1">
    <location>
        <begin position="1363"/>
        <end position="1374"/>
    </location>
</feature>
<feature type="compositionally biased region" description="Acidic residues" evidence="1">
    <location>
        <begin position="1454"/>
        <end position="1469"/>
    </location>
</feature>
<name>A0A8S1F4T3_9PELO</name>
<feature type="compositionally biased region" description="Acidic residues" evidence="1">
    <location>
        <begin position="1235"/>
        <end position="1244"/>
    </location>
</feature>
<feature type="region of interest" description="Disordered" evidence="1">
    <location>
        <begin position="1314"/>
        <end position="1563"/>
    </location>
</feature>
<feature type="region of interest" description="Disordered" evidence="1">
    <location>
        <begin position="978"/>
        <end position="1076"/>
    </location>
</feature>
<feature type="compositionally biased region" description="Polar residues" evidence="1">
    <location>
        <begin position="1046"/>
        <end position="1055"/>
    </location>
</feature>
<feature type="compositionally biased region" description="Low complexity" evidence="1">
    <location>
        <begin position="1983"/>
        <end position="1996"/>
    </location>
</feature>
<feature type="compositionally biased region" description="Polar residues" evidence="1">
    <location>
        <begin position="1678"/>
        <end position="1701"/>
    </location>
</feature>
<feature type="compositionally biased region" description="Acidic residues" evidence="1">
    <location>
        <begin position="1426"/>
        <end position="1440"/>
    </location>
</feature>
<dbReference type="Proteomes" id="UP000494206">
    <property type="component" value="Unassembled WGS sequence"/>
</dbReference>
<evidence type="ECO:0000256" key="1">
    <source>
        <dbReference type="SAM" id="MobiDB-lite"/>
    </source>
</evidence>
<comment type="caution">
    <text evidence="2">The sequence shown here is derived from an EMBL/GenBank/DDBJ whole genome shotgun (WGS) entry which is preliminary data.</text>
</comment>
<feature type="region of interest" description="Disordered" evidence="1">
    <location>
        <begin position="540"/>
        <end position="570"/>
    </location>
</feature>
<feature type="compositionally biased region" description="Polar residues" evidence="1">
    <location>
        <begin position="1864"/>
        <end position="1873"/>
    </location>
</feature>
<protein>
    <submittedName>
        <fullName evidence="2">Uncharacterized protein</fullName>
    </submittedName>
</protein>
<feature type="region of interest" description="Disordered" evidence="1">
    <location>
        <begin position="1678"/>
        <end position="1895"/>
    </location>
</feature>
<proteinExistence type="predicted"/>
<feature type="compositionally biased region" description="Polar residues" evidence="1">
    <location>
        <begin position="1922"/>
        <end position="1936"/>
    </location>
</feature>
<feature type="compositionally biased region" description="Polar residues" evidence="1">
    <location>
        <begin position="1004"/>
        <end position="1016"/>
    </location>
</feature>
<accession>A0A8S1F4T3</accession>
<organism evidence="2 3">
    <name type="scientific">Caenorhabditis bovis</name>
    <dbReference type="NCBI Taxonomy" id="2654633"/>
    <lineage>
        <taxon>Eukaryota</taxon>
        <taxon>Metazoa</taxon>
        <taxon>Ecdysozoa</taxon>
        <taxon>Nematoda</taxon>
        <taxon>Chromadorea</taxon>
        <taxon>Rhabditida</taxon>
        <taxon>Rhabditina</taxon>
        <taxon>Rhabditomorpha</taxon>
        <taxon>Rhabditoidea</taxon>
        <taxon>Rhabditidae</taxon>
        <taxon>Peloderinae</taxon>
        <taxon>Caenorhabditis</taxon>
    </lineage>
</organism>
<feature type="compositionally biased region" description="Basic and acidic residues" evidence="1">
    <location>
        <begin position="1314"/>
        <end position="1326"/>
    </location>
</feature>
<keyword evidence="3" id="KW-1185">Reference proteome</keyword>
<feature type="compositionally biased region" description="Low complexity" evidence="1">
    <location>
        <begin position="2044"/>
        <end position="2053"/>
    </location>
</feature>
<feature type="compositionally biased region" description="Basic and acidic residues" evidence="1">
    <location>
        <begin position="978"/>
        <end position="998"/>
    </location>
</feature>
<dbReference type="EMBL" id="CADEPM010000006">
    <property type="protein sequence ID" value="CAB3407541.1"/>
    <property type="molecule type" value="Genomic_DNA"/>
</dbReference>
<feature type="compositionally biased region" description="Basic and acidic residues" evidence="1">
    <location>
        <begin position="540"/>
        <end position="552"/>
    </location>
</feature>
<feature type="compositionally biased region" description="Basic and acidic residues" evidence="1">
    <location>
        <begin position="1175"/>
        <end position="1188"/>
    </location>
</feature>
<feature type="compositionally biased region" description="Polar residues" evidence="1">
    <location>
        <begin position="1708"/>
        <end position="1717"/>
    </location>
</feature>
<gene>
    <name evidence="2" type="ORF">CBOVIS_LOCUS9459</name>
</gene>
<feature type="compositionally biased region" description="Basic and acidic residues" evidence="1">
    <location>
        <begin position="1032"/>
        <end position="1041"/>
    </location>
</feature>
<feature type="compositionally biased region" description="Basic and acidic residues" evidence="1">
    <location>
        <begin position="1217"/>
        <end position="1234"/>
    </location>
</feature>